<dbReference type="STRING" id="1212765.MHLP_02530"/>
<reference evidence="1 2" key="1">
    <citation type="journal article" date="2012" name="J. Bacteriol.">
        <title>Genome Sequence of "Candidatus Mycoplasma haemolamae" Strain Purdue, a Red Blood Cell Pathogen of Alpacas (Vicugna pacos) and Llamas (Lama glama).</title>
        <authorList>
            <person name="Guimaraes A.M."/>
            <person name="Toth B."/>
            <person name="Santos A.P."/>
            <person name="do Nascimento N.C."/>
            <person name="Kritchevsky J.E."/>
            <person name="Messick J.B."/>
        </authorList>
    </citation>
    <scope>NUCLEOTIDE SEQUENCE [LARGE SCALE GENOMIC DNA]</scope>
    <source>
        <strain evidence="1 2">Purdue</strain>
    </source>
</reference>
<keyword evidence="2" id="KW-1185">Reference proteome</keyword>
<protein>
    <submittedName>
        <fullName evidence="1">Uncharacterized protein</fullName>
    </submittedName>
</protein>
<organism evidence="1 2">
    <name type="scientific">Mycoplasma haematolamae (strain Purdue)</name>
    <dbReference type="NCBI Taxonomy" id="1212765"/>
    <lineage>
        <taxon>Bacteria</taxon>
        <taxon>Bacillati</taxon>
        <taxon>Mycoplasmatota</taxon>
        <taxon>Mollicutes</taxon>
        <taxon>Mycoplasmataceae</taxon>
        <taxon>Mycoplasma</taxon>
    </lineage>
</organism>
<evidence type="ECO:0000313" key="1">
    <source>
        <dbReference type="EMBL" id="AFO52086.1"/>
    </source>
</evidence>
<dbReference type="PATRIC" id="fig|1212765.3.peg.571"/>
<name>I7CFT9_MYCHA</name>
<proteinExistence type="predicted"/>
<dbReference type="EMBL" id="CP003731">
    <property type="protein sequence ID" value="AFO52086.1"/>
    <property type="molecule type" value="Genomic_DNA"/>
</dbReference>
<evidence type="ECO:0000313" key="2">
    <source>
        <dbReference type="Proteomes" id="UP000006502"/>
    </source>
</evidence>
<dbReference type="HOGENOM" id="CLU_2936642_0_0_14"/>
<dbReference type="Proteomes" id="UP000006502">
    <property type="component" value="Chromosome"/>
</dbReference>
<gene>
    <name evidence="1" type="ordered locus">MHLP_02530</name>
</gene>
<dbReference type="AlphaFoldDB" id="I7CFT9"/>
<sequence>MGCEGKKCSDYCEHVLQCASQYENQRVSGLECGFKCPDGFADTPEAFKCGDGGRYDYEPS</sequence>
<reference evidence="2" key="2">
    <citation type="submission" date="2012-07" db="EMBL/GenBank/DDBJ databases">
        <title>Complete genome sequence of 'Candidatus Mycoplasma haemolamae'.</title>
        <authorList>
            <person name="Guimaraes A.M.S."/>
            <person name="Toth B."/>
            <person name="Santos A.P."/>
            <person name="Nascimento N.C."/>
            <person name="Sojka J.E."/>
            <person name="Messick J.B."/>
        </authorList>
    </citation>
    <scope>NUCLEOTIDE SEQUENCE [LARGE SCALE GENOMIC DNA]</scope>
    <source>
        <strain evidence="2">Purdue</strain>
    </source>
</reference>
<dbReference type="KEGG" id="mhl:MHLP_02530"/>
<accession>I7CFT9</accession>